<keyword evidence="1" id="KW-0677">Repeat</keyword>
<organism evidence="3 4">
    <name type="scientific">Edhazardia aedis (strain USNM 41457)</name>
    <name type="common">Microsporidian parasite</name>
    <dbReference type="NCBI Taxonomy" id="1003232"/>
    <lineage>
        <taxon>Eukaryota</taxon>
        <taxon>Fungi</taxon>
        <taxon>Fungi incertae sedis</taxon>
        <taxon>Microsporidia</taxon>
        <taxon>Edhazardia</taxon>
    </lineage>
</organism>
<dbReference type="Gene3D" id="1.25.10.10">
    <property type="entry name" value="Leucine-rich Repeat Variant"/>
    <property type="match status" value="2"/>
</dbReference>
<dbReference type="GO" id="GO:0031267">
    <property type="term" value="F:small GTPase binding"/>
    <property type="evidence" value="ECO:0007669"/>
    <property type="project" value="InterPro"/>
</dbReference>
<dbReference type="HOGENOM" id="CLU_017822_0_0_1"/>
<dbReference type="FunCoup" id="J9D0E0">
    <property type="interactions" value="336"/>
</dbReference>
<accession>J9D0E0</accession>
<comment type="caution">
    <text evidence="3">The sequence shown here is derived from an EMBL/GenBank/DDBJ whole genome shotgun (WGS) entry which is preliminary data.</text>
</comment>
<dbReference type="Proteomes" id="UP000003163">
    <property type="component" value="Unassembled WGS sequence"/>
</dbReference>
<dbReference type="STRING" id="1003232.J9D0E0"/>
<feature type="domain" description="Importin N-terminal" evidence="2">
    <location>
        <begin position="30"/>
        <end position="109"/>
    </location>
</feature>
<reference evidence="3 4" key="1">
    <citation type="submission" date="2011-08" db="EMBL/GenBank/DDBJ databases">
        <authorList>
            <person name="Liu Z.J."/>
            <person name="Shi F.L."/>
            <person name="Lu J.Q."/>
            <person name="Li M."/>
            <person name="Wang Z.L."/>
        </authorList>
    </citation>
    <scope>NUCLEOTIDE SEQUENCE [LARGE SCALE GENOMIC DNA]</scope>
    <source>
        <strain evidence="3 4">USNM 41457</strain>
    </source>
</reference>
<dbReference type="InParanoid" id="J9D0E0"/>
<evidence type="ECO:0000256" key="1">
    <source>
        <dbReference type="ARBA" id="ARBA00022737"/>
    </source>
</evidence>
<dbReference type="InterPro" id="IPR058584">
    <property type="entry name" value="IMB1_TNPO1-like_TPR"/>
</dbReference>
<dbReference type="OrthoDB" id="10263328at2759"/>
<name>J9D0E0_EDHAE</name>
<dbReference type="InterPro" id="IPR001494">
    <property type="entry name" value="Importin-beta_N"/>
</dbReference>
<gene>
    <name evidence="3" type="ORF">EDEG_00471</name>
</gene>
<protein>
    <recommendedName>
        <fullName evidence="2">Importin N-terminal domain-containing protein</fullName>
    </recommendedName>
</protein>
<dbReference type="EMBL" id="AFBI03000005">
    <property type="protein sequence ID" value="EJW01346.1"/>
    <property type="molecule type" value="Genomic_DNA"/>
</dbReference>
<dbReference type="GO" id="GO:0006886">
    <property type="term" value="P:intracellular protein transport"/>
    <property type="evidence" value="ECO:0007669"/>
    <property type="project" value="InterPro"/>
</dbReference>
<dbReference type="InterPro" id="IPR016024">
    <property type="entry name" value="ARM-type_fold"/>
</dbReference>
<proteinExistence type="predicted"/>
<keyword evidence="4" id="KW-1185">Reference proteome</keyword>
<evidence type="ECO:0000259" key="2">
    <source>
        <dbReference type="PROSITE" id="PS50166"/>
    </source>
</evidence>
<dbReference type="Pfam" id="PF25574">
    <property type="entry name" value="TPR_IMB1"/>
    <property type="match status" value="1"/>
</dbReference>
<dbReference type="VEuPathDB" id="MicrosporidiaDB:EDEG_00471"/>
<dbReference type="SUPFAM" id="SSF48371">
    <property type="entry name" value="ARM repeat"/>
    <property type="match status" value="1"/>
</dbReference>
<dbReference type="AlphaFoldDB" id="J9D0E0"/>
<evidence type="ECO:0000313" key="4">
    <source>
        <dbReference type="Proteomes" id="UP000003163"/>
    </source>
</evidence>
<sequence>MTPFNFIMEETILQLICDALSPNTEKRTQAESSLSNLQNTKFSEFIKTLIVLLCNEETKSEYRFVAGVIARNSLYNINLHLETVTKQWYCVDADGRCNIKRMLFANLKSTNYRAGTVSASVLAAIARIEVLNNEWADFFTFVYNMLNSECEEVLAKNLLTVVCNFAVYVRVNSFQSQIYNIVVCKVSESVGVEVVLHALECLKTVQVYVKDALIADEERFTAALIRVSRLSSDVTACVVSNLNILISYYRKVKNLGDLRLLVNSFFNLEEGVVLQCIEFFNILAEIELEEKQQALEDGSTASSVYVSDALFILPNLFKFLPKDCENEWTPHRASVSCLKAVGSCVDLIQDEFVRQFIWMKLESADISEQEVGIMALGSLVNHSYHGNNTKRAYNWHKKHVQSSLIGCRDLNDYNDNSDNFNSSVIEKATEYECIDGKPFYGPEDQRHCYVYDPELSAFICYCIKKIINFVIIKQEAQNKEESEASVESSETSAESEFNDSCFWCLARLFEFNYQCLTLKSDMALFVEKTQVILQQNTKERLNAAWALCNFFTAMHKCEQNLESRSKFKLNSLVPEFQTEIEPFYYNLAGILVNCCDNVHFNDFQLRNALFCTLTEFIKTASVSEYSLVEQILKYYIAKTDEYLFFVGKATPDQFKVAEDCISNFLVIIQTCYLKIGDNNLPHLKKEVFNLVVNTLSINRETNLFTDIYAIISRFVYKKSYFAINIDKFTLFVIRDLRSLDKNLLINCVNFVGDIANFMCIGFVSLASQIVPALVSILQNTLVNSDVKPVVLSVLGDIALSLGRSFEPYIDMSFGFVEEVCKLPANLDKSFLVKLRRGTIDLLNSIVLAMENSQKISSNMVLINKFLQIVLFEDKDKVLLAECFKLIGTLFSVMGSCENTQWMIEILQGYVNDQRFGKVATENLLLLEE</sequence>
<dbReference type="PROSITE" id="PS50166">
    <property type="entry name" value="IMPORTIN_B_NT"/>
    <property type="match status" value="1"/>
</dbReference>
<reference evidence="4" key="2">
    <citation type="submission" date="2015-07" db="EMBL/GenBank/DDBJ databases">
        <title>Contrasting host-pathogen interactions and genome evolution in two generalist and specialist microsporidian pathogens of mosquitoes.</title>
        <authorList>
            <consortium name="The Broad Institute Genomics Platform"/>
            <consortium name="The Broad Institute Genome Sequencing Center for Infectious Disease"/>
            <person name="Cuomo C.A."/>
            <person name="Sanscrainte N.D."/>
            <person name="Goldberg J.M."/>
            <person name="Heiman D."/>
            <person name="Young S."/>
            <person name="Zeng Q."/>
            <person name="Becnel J.J."/>
            <person name="Birren B.W."/>
        </authorList>
    </citation>
    <scope>NUCLEOTIDE SEQUENCE [LARGE SCALE GENOMIC DNA]</scope>
    <source>
        <strain evidence="4">USNM 41457</strain>
    </source>
</reference>
<dbReference type="InterPro" id="IPR011989">
    <property type="entry name" value="ARM-like"/>
</dbReference>
<evidence type="ECO:0000313" key="3">
    <source>
        <dbReference type="EMBL" id="EJW01346.1"/>
    </source>
</evidence>